<feature type="transmembrane region" description="Helical" evidence="2">
    <location>
        <begin position="251"/>
        <end position="270"/>
    </location>
</feature>
<sequence length="308" mass="33575">MLASLTKLAPSARPAGHGFTTPSDLESGAANSSFSSLQSSQNSLSSSGKPPASSAGSGSTYIGSSSSRSLNLQPEGLFAIPKYLELCVNVGKYETKLAEIQVVSTSSSSSAICTDAHLFRKIYDRYFALRRHTWSRFLYRPVGIKFVHFGVQAGHRVGFFAGSPLPSEDVIASKRYEYNLQPPVPPPIDSRTFLHYFWKHSTHSQSTSARYVDRLPKKLGQSLIWELGTDELREGWGIHILEGPNKAVICWALLAVLAASFGVSLGYDLIMRSGDSGFAIGQWMVATLTVSLSALYFSLEDEVNSSYD</sequence>
<protein>
    <submittedName>
        <fullName evidence="3">Uncharacterized protein</fullName>
    </submittedName>
</protein>
<evidence type="ECO:0000313" key="4">
    <source>
        <dbReference type="Proteomes" id="UP000800035"/>
    </source>
</evidence>
<feature type="transmembrane region" description="Helical" evidence="2">
    <location>
        <begin position="277"/>
        <end position="299"/>
    </location>
</feature>
<dbReference type="AlphaFoldDB" id="A0A6A5TKK9"/>
<keyword evidence="2" id="KW-1133">Transmembrane helix</keyword>
<keyword evidence="2" id="KW-0812">Transmembrane</keyword>
<evidence type="ECO:0000256" key="1">
    <source>
        <dbReference type="SAM" id="MobiDB-lite"/>
    </source>
</evidence>
<dbReference type="EMBL" id="ML977012">
    <property type="protein sequence ID" value="KAF1952222.1"/>
    <property type="molecule type" value="Genomic_DNA"/>
</dbReference>
<organism evidence="3 4">
    <name type="scientific">Byssothecium circinans</name>
    <dbReference type="NCBI Taxonomy" id="147558"/>
    <lineage>
        <taxon>Eukaryota</taxon>
        <taxon>Fungi</taxon>
        <taxon>Dikarya</taxon>
        <taxon>Ascomycota</taxon>
        <taxon>Pezizomycotina</taxon>
        <taxon>Dothideomycetes</taxon>
        <taxon>Pleosporomycetidae</taxon>
        <taxon>Pleosporales</taxon>
        <taxon>Massarineae</taxon>
        <taxon>Massarinaceae</taxon>
        <taxon>Byssothecium</taxon>
    </lineage>
</organism>
<evidence type="ECO:0000313" key="3">
    <source>
        <dbReference type="EMBL" id="KAF1952222.1"/>
    </source>
</evidence>
<name>A0A6A5TKK9_9PLEO</name>
<feature type="compositionally biased region" description="Low complexity" evidence="1">
    <location>
        <begin position="27"/>
        <end position="60"/>
    </location>
</feature>
<proteinExistence type="predicted"/>
<gene>
    <name evidence="3" type="ORF">CC80DRAFT_182536</name>
</gene>
<reference evidence="3" key="1">
    <citation type="journal article" date="2020" name="Stud. Mycol.">
        <title>101 Dothideomycetes genomes: a test case for predicting lifestyles and emergence of pathogens.</title>
        <authorList>
            <person name="Haridas S."/>
            <person name="Albert R."/>
            <person name="Binder M."/>
            <person name="Bloem J."/>
            <person name="Labutti K."/>
            <person name="Salamov A."/>
            <person name="Andreopoulos B."/>
            <person name="Baker S."/>
            <person name="Barry K."/>
            <person name="Bills G."/>
            <person name="Bluhm B."/>
            <person name="Cannon C."/>
            <person name="Castanera R."/>
            <person name="Culley D."/>
            <person name="Daum C."/>
            <person name="Ezra D."/>
            <person name="Gonzalez J."/>
            <person name="Henrissat B."/>
            <person name="Kuo A."/>
            <person name="Liang C."/>
            <person name="Lipzen A."/>
            <person name="Lutzoni F."/>
            <person name="Magnuson J."/>
            <person name="Mondo S."/>
            <person name="Nolan M."/>
            <person name="Ohm R."/>
            <person name="Pangilinan J."/>
            <person name="Park H.-J."/>
            <person name="Ramirez L."/>
            <person name="Alfaro M."/>
            <person name="Sun H."/>
            <person name="Tritt A."/>
            <person name="Yoshinaga Y."/>
            <person name="Zwiers L.-H."/>
            <person name="Turgeon B."/>
            <person name="Goodwin S."/>
            <person name="Spatafora J."/>
            <person name="Crous P."/>
            <person name="Grigoriev I."/>
        </authorList>
    </citation>
    <scope>NUCLEOTIDE SEQUENCE</scope>
    <source>
        <strain evidence="3">CBS 675.92</strain>
    </source>
</reference>
<dbReference type="Proteomes" id="UP000800035">
    <property type="component" value="Unassembled WGS sequence"/>
</dbReference>
<accession>A0A6A5TKK9</accession>
<evidence type="ECO:0000256" key="2">
    <source>
        <dbReference type="SAM" id="Phobius"/>
    </source>
</evidence>
<keyword evidence="4" id="KW-1185">Reference proteome</keyword>
<dbReference type="OrthoDB" id="409136at2759"/>
<feature type="region of interest" description="Disordered" evidence="1">
    <location>
        <begin position="1"/>
        <end position="60"/>
    </location>
</feature>
<keyword evidence="2" id="KW-0472">Membrane</keyword>